<protein>
    <submittedName>
        <fullName evidence="3">DUF2796 domain-containing protein</fullName>
    </submittedName>
</protein>
<dbReference type="AlphaFoldDB" id="A0A844HSD5"/>
<sequence>MKRSKLNAVFLATSSALMALSANASDNPGAHQHGHAELQVALDGNQIDLIFTSPAYNLLGFEHRARTDDQKALVKETEEWLERTPLINTPDASCKVASAEVYHEAGDGSGDHHDHGHDSNGHDHHEHNEHEHSEGYGHSDFEVTQVLNCTGLASAEALLIPLTERFPEIEDLGVQWVWSGGQGSTRLEQPESSFSLKGQ</sequence>
<reference evidence="3 4" key="1">
    <citation type="submission" date="2019-06" db="EMBL/GenBank/DDBJ databases">
        <title>Enrichment of Autotrophic Halophilic Microorganisms from Red Sea Brine Pool Using Microbial Electrosynthesis System.</title>
        <authorList>
            <person name="Alqahtani M.F."/>
            <person name="Bajracharya S."/>
            <person name="Katuri K.P."/>
            <person name="Ali M."/>
            <person name="Saikaly P.E."/>
        </authorList>
    </citation>
    <scope>NUCLEOTIDE SEQUENCE [LARGE SCALE GENOMIC DNA]</scope>
    <source>
        <strain evidence="3">MES15</strain>
    </source>
</reference>
<comment type="caution">
    <text evidence="3">The sequence shown here is derived from an EMBL/GenBank/DDBJ whole genome shotgun (WGS) entry which is preliminary data.</text>
</comment>
<dbReference type="Proteomes" id="UP000431462">
    <property type="component" value="Unassembled WGS sequence"/>
</dbReference>
<dbReference type="EMBL" id="VENC01000003">
    <property type="protein sequence ID" value="MTI97749.1"/>
    <property type="molecule type" value="Genomic_DNA"/>
</dbReference>
<feature type="region of interest" description="Disordered" evidence="1">
    <location>
        <begin position="104"/>
        <end position="136"/>
    </location>
</feature>
<evidence type="ECO:0000313" key="4">
    <source>
        <dbReference type="Proteomes" id="UP000431462"/>
    </source>
</evidence>
<feature type="chain" id="PRO_5032924239" evidence="2">
    <location>
        <begin position="25"/>
        <end position="199"/>
    </location>
</feature>
<evidence type="ECO:0000256" key="1">
    <source>
        <dbReference type="SAM" id="MobiDB-lite"/>
    </source>
</evidence>
<evidence type="ECO:0000256" key="2">
    <source>
        <dbReference type="SAM" id="SignalP"/>
    </source>
</evidence>
<accession>A0A844HSD5</accession>
<name>A0A844HSD5_9GAMM</name>
<gene>
    <name evidence="3" type="ORF">FH752_03910</name>
</gene>
<organism evidence="3 4">
    <name type="scientific">Marinobacter adhaerens</name>
    <dbReference type="NCBI Taxonomy" id="1033846"/>
    <lineage>
        <taxon>Bacteria</taxon>
        <taxon>Pseudomonadati</taxon>
        <taxon>Pseudomonadota</taxon>
        <taxon>Gammaproteobacteria</taxon>
        <taxon>Pseudomonadales</taxon>
        <taxon>Marinobacteraceae</taxon>
        <taxon>Marinobacter</taxon>
    </lineage>
</organism>
<proteinExistence type="predicted"/>
<dbReference type="Pfam" id="PF10986">
    <property type="entry name" value="ZrgA"/>
    <property type="match status" value="1"/>
</dbReference>
<feature type="signal peptide" evidence="2">
    <location>
        <begin position="1"/>
        <end position="24"/>
    </location>
</feature>
<dbReference type="InterPro" id="IPR021253">
    <property type="entry name" value="ZrgA-like"/>
</dbReference>
<evidence type="ECO:0000313" key="3">
    <source>
        <dbReference type="EMBL" id="MTI97749.1"/>
    </source>
</evidence>
<keyword evidence="2" id="KW-0732">Signal</keyword>